<dbReference type="PANTHER" id="PTHR47785:SF4">
    <property type="entry name" value="ZN(II)2CYS6 TRANSCRIPTION FACTOR (EUROFUNG)"/>
    <property type="match status" value="1"/>
</dbReference>
<evidence type="ECO:0000313" key="2">
    <source>
        <dbReference type="EMBL" id="KAK0955784.1"/>
    </source>
</evidence>
<dbReference type="PANTHER" id="PTHR47785">
    <property type="entry name" value="ZN(II)2CYS6 TRANSCRIPTION FACTOR (EUROFUNG)-RELATED-RELATED"/>
    <property type="match status" value="1"/>
</dbReference>
<reference evidence="2" key="1">
    <citation type="submission" date="2023-06" db="EMBL/GenBank/DDBJ databases">
        <title>Black Yeasts Isolated from many extreme environments.</title>
        <authorList>
            <person name="Coleine C."/>
            <person name="Stajich J.E."/>
            <person name="Selbmann L."/>
        </authorList>
    </citation>
    <scope>NUCLEOTIDE SEQUENCE</scope>
    <source>
        <strain evidence="2">CCFEE 5200</strain>
    </source>
</reference>
<feature type="compositionally biased region" description="Low complexity" evidence="1">
    <location>
        <begin position="313"/>
        <end position="322"/>
    </location>
</feature>
<dbReference type="CDD" id="cd12148">
    <property type="entry name" value="fungal_TF_MHR"/>
    <property type="match status" value="1"/>
</dbReference>
<proteinExistence type="predicted"/>
<feature type="compositionally biased region" description="Basic and acidic residues" evidence="1">
    <location>
        <begin position="127"/>
        <end position="144"/>
    </location>
</feature>
<dbReference type="InterPro" id="IPR053181">
    <property type="entry name" value="EcdB-like_regulator"/>
</dbReference>
<dbReference type="EMBL" id="JAUJLE010000457">
    <property type="protein sequence ID" value="KAK0955784.1"/>
    <property type="molecule type" value="Genomic_DNA"/>
</dbReference>
<dbReference type="Proteomes" id="UP001175353">
    <property type="component" value="Unassembled WGS sequence"/>
</dbReference>
<evidence type="ECO:0000313" key="3">
    <source>
        <dbReference type="Proteomes" id="UP001175353"/>
    </source>
</evidence>
<accession>A0AAN6H832</accession>
<keyword evidence="3" id="KW-1185">Reference proteome</keyword>
<dbReference type="AlphaFoldDB" id="A0AAN6H832"/>
<protein>
    <submittedName>
        <fullName evidence="2">Uncharacterized protein</fullName>
    </submittedName>
</protein>
<feature type="region of interest" description="Disordered" evidence="1">
    <location>
        <begin position="345"/>
        <end position="364"/>
    </location>
</feature>
<evidence type="ECO:0000256" key="1">
    <source>
        <dbReference type="SAM" id="MobiDB-lite"/>
    </source>
</evidence>
<feature type="region of interest" description="Disordered" evidence="1">
    <location>
        <begin position="302"/>
        <end position="325"/>
    </location>
</feature>
<gene>
    <name evidence="2" type="ORF">LTR91_022689</name>
</gene>
<sequence length="714" mass="79389">MEKLLSYMDAYAARLVAFTDNLDGLDPLLRRLEQSHSQGAETFANSDLQTEPADAVVRVSGDHRTGPHKLLSLWPRVNSLLDRADVKYDESHVIEAEDRGVLRVHTRGEGIDEYDGTRPGGPASPARSEESSGESNRRDARTPPDDFWGTGFRQTHMSDTKRFASYGCGGSESDGTLDVDSKTIDELYENYMAHFHIMHPILDSQSLKATIDLFKKRYCTARQKMRVGFSAKLVDSDSSRVIKKQRSNGTNDTVCGHEEDISQRSSGNALVYLVLALGKICSHRDALPAVVTDGKLNAHTGIAHSLTGGRGGSSSSPLTTSSAMVKPSPISPNVTQAAQFTPQTGGIGHYHSRSTRTSIGGGDSNTGRRNLDVIPGLAYYAKAVEIVSDCCDSNDLVQVQVFLLEGLYTGQLARVKESISWITVSGRAVLNLLERHKLYNKTHWSSSDDVETVRKRYEQGQKKIKDKRANMIVLASWTVLQLESDILAELPLQSSGIRDVEQKLLLPNMVPENETYDGLDTSENRDEYNKILLYYSAQIYLRSKLNEVHQELYGEACLGWLLDQVREMLVSHEQILGLWRDALPNALKWTDRDLLAQDILNARLRAKYWGARYIVTRPFLAYALHIMPHTRGGKSVRDVARDAKNNKCDEADLRLFEAIAGMSNSYVWQACARCVNAAMESTQAFDGVPDRLILTNITVPLTRKSIHASMSPQI</sequence>
<feature type="region of interest" description="Disordered" evidence="1">
    <location>
        <begin position="105"/>
        <end position="153"/>
    </location>
</feature>
<comment type="caution">
    <text evidence="2">The sequence shown here is derived from an EMBL/GenBank/DDBJ whole genome shotgun (WGS) entry which is preliminary data.</text>
</comment>
<organism evidence="2 3">
    <name type="scientific">Friedmanniomyces endolithicus</name>
    <dbReference type="NCBI Taxonomy" id="329885"/>
    <lineage>
        <taxon>Eukaryota</taxon>
        <taxon>Fungi</taxon>
        <taxon>Dikarya</taxon>
        <taxon>Ascomycota</taxon>
        <taxon>Pezizomycotina</taxon>
        <taxon>Dothideomycetes</taxon>
        <taxon>Dothideomycetidae</taxon>
        <taxon>Mycosphaerellales</taxon>
        <taxon>Teratosphaeriaceae</taxon>
        <taxon>Friedmanniomyces</taxon>
    </lineage>
</organism>
<name>A0AAN6H832_9PEZI</name>